<name>A0A1Q8CDK6_9PSEU</name>
<feature type="domain" description="M23ase beta-sheet core" evidence="1">
    <location>
        <begin position="171"/>
        <end position="266"/>
    </location>
</feature>
<comment type="caution">
    <text evidence="2">The sequence shown here is derived from an EMBL/GenBank/DDBJ whole genome shotgun (WGS) entry which is preliminary data.</text>
</comment>
<dbReference type="CDD" id="cd12797">
    <property type="entry name" value="M23_peptidase"/>
    <property type="match status" value="1"/>
</dbReference>
<evidence type="ECO:0000313" key="2">
    <source>
        <dbReference type="EMBL" id="OLF12443.1"/>
    </source>
</evidence>
<dbReference type="InterPro" id="IPR011055">
    <property type="entry name" value="Dup_hybrid_motif"/>
</dbReference>
<evidence type="ECO:0000313" key="3">
    <source>
        <dbReference type="Proteomes" id="UP000185596"/>
    </source>
</evidence>
<sequence length="277" mass="28855">MSRHRSPGDTWECTALEAAMAERTGTSHRVRGTHRVAPPSSAVRGRVVVAAVAIGAFAAATAGQTLQGGNTSTDVQPLADSKDASAAIGIGGNGNTTRVSNTVSSAAPEILTIAKTSAAPLEAQKIAATDQIVRQRAAQLAAIEAERNRPKFVRPAQGRLTSGYGARWGTTHYGLDIANSLGTPIVAAADGVVIEAGPASGFGLWVRIQHSDGTITVYGHMDSFSVSEGQEVKAGEQIARIGNRGYSTGPHLHFEVWDADGLKLNPANWLSEHGVYV</sequence>
<dbReference type="PANTHER" id="PTHR21666:SF270">
    <property type="entry name" value="MUREIN HYDROLASE ACTIVATOR ENVC"/>
    <property type="match status" value="1"/>
</dbReference>
<dbReference type="EMBL" id="MSIE01000061">
    <property type="protein sequence ID" value="OLF12443.1"/>
    <property type="molecule type" value="Genomic_DNA"/>
</dbReference>
<proteinExistence type="predicted"/>
<keyword evidence="3" id="KW-1185">Reference proteome</keyword>
<dbReference type="Proteomes" id="UP000185596">
    <property type="component" value="Unassembled WGS sequence"/>
</dbReference>
<dbReference type="SUPFAM" id="SSF51261">
    <property type="entry name" value="Duplicated hybrid motif"/>
    <property type="match status" value="1"/>
</dbReference>
<dbReference type="GO" id="GO:0004222">
    <property type="term" value="F:metalloendopeptidase activity"/>
    <property type="evidence" value="ECO:0007669"/>
    <property type="project" value="TreeGrafter"/>
</dbReference>
<accession>A0A1Q8CDK6</accession>
<dbReference type="Pfam" id="PF01551">
    <property type="entry name" value="Peptidase_M23"/>
    <property type="match status" value="1"/>
</dbReference>
<dbReference type="InterPro" id="IPR016047">
    <property type="entry name" value="M23ase_b-sheet_dom"/>
</dbReference>
<dbReference type="AlphaFoldDB" id="A0A1Q8CDK6"/>
<dbReference type="Gene3D" id="2.70.70.10">
    <property type="entry name" value="Glucose Permease (Domain IIA)"/>
    <property type="match status" value="1"/>
</dbReference>
<dbReference type="STRING" id="1912961.BU204_29090"/>
<protein>
    <submittedName>
        <fullName evidence="2">Peptidase</fullName>
    </submittedName>
</protein>
<gene>
    <name evidence="2" type="ORF">BU204_29090</name>
</gene>
<evidence type="ECO:0000259" key="1">
    <source>
        <dbReference type="Pfam" id="PF01551"/>
    </source>
</evidence>
<dbReference type="InterPro" id="IPR050570">
    <property type="entry name" value="Cell_wall_metabolism_enzyme"/>
</dbReference>
<reference evidence="2 3" key="1">
    <citation type="submission" date="2016-12" db="EMBL/GenBank/DDBJ databases">
        <title>The draft genome sequence of Actinophytocola sp. 11-183.</title>
        <authorList>
            <person name="Wang W."/>
            <person name="Yuan L."/>
        </authorList>
    </citation>
    <scope>NUCLEOTIDE SEQUENCE [LARGE SCALE GENOMIC DNA]</scope>
    <source>
        <strain evidence="2 3">11-183</strain>
    </source>
</reference>
<dbReference type="PANTHER" id="PTHR21666">
    <property type="entry name" value="PEPTIDASE-RELATED"/>
    <property type="match status" value="1"/>
</dbReference>
<organism evidence="2 3">
    <name type="scientific">Actinophytocola xanthii</name>
    <dbReference type="NCBI Taxonomy" id="1912961"/>
    <lineage>
        <taxon>Bacteria</taxon>
        <taxon>Bacillati</taxon>
        <taxon>Actinomycetota</taxon>
        <taxon>Actinomycetes</taxon>
        <taxon>Pseudonocardiales</taxon>
        <taxon>Pseudonocardiaceae</taxon>
    </lineage>
</organism>